<evidence type="ECO:0000313" key="2">
    <source>
        <dbReference type="Proteomes" id="UP000299102"/>
    </source>
</evidence>
<name>A0A4C1WM73_EUMVA</name>
<dbReference type="AlphaFoldDB" id="A0A4C1WM73"/>
<protein>
    <submittedName>
        <fullName evidence="1">Uncharacterized protein</fullName>
    </submittedName>
</protein>
<evidence type="ECO:0000313" key="1">
    <source>
        <dbReference type="EMBL" id="GBP52556.1"/>
    </source>
</evidence>
<accession>A0A4C1WM73</accession>
<dbReference type="Proteomes" id="UP000299102">
    <property type="component" value="Unassembled WGS sequence"/>
</dbReference>
<dbReference type="EMBL" id="BGZK01000605">
    <property type="protein sequence ID" value="GBP52556.1"/>
    <property type="molecule type" value="Genomic_DNA"/>
</dbReference>
<gene>
    <name evidence="1" type="ORF">EVAR_39079_1</name>
</gene>
<proteinExistence type="predicted"/>
<sequence length="111" mass="12481">MQLHSYTIFRNLRVHSSKSDQLDGTEFRPIESKRSVSRNLSFDRKASSIRTVRSWGFHTQPTAGGRMLVDADRIKAARIGDPLGVDLTERACQYVSAGRGIYLFSSFCPLS</sequence>
<reference evidence="1 2" key="1">
    <citation type="journal article" date="2019" name="Commun. Biol.">
        <title>The bagworm genome reveals a unique fibroin gene that provides high tensile strength.</title>
        <authorList>
            <person name="Kono N."/>
            <person name="Nakamura H."/>
            <person name="Ohtoshi R."/>
            <person name="Tomita M."/>
            <person name="Numata K."/>
            <person name="Arakawa K."/>
        </authorList>
    </citation>
    <scope>NUCLEOTIDE SEQUENCE [LARGE SCALE GENOMIC DNA]</scope>
</reference>
<keyword evidence="2" id="KW-1185">Reference proteome</keyword>
<organism evidence="1 2">
    <name type="scientific">Eumeta variegata</name>
    <name type="common">Bagworm moth</name>
    <name type="synonym">Eumeta japonica</name>
    <dbReference type="NCBI Taxonomy" id="151549"/>
    <lineage>
        <taxon>Eukaryota</taxon>
        <taxon>Metazoa</taxon>
        <taxon>Ecdysozoa</taxon>
        <taxon>Arthropoda</taxon>
        <taxon>Hexapoda</taxon>
        <taxon>Insecta</taxon>
        <taxon>Pterygota</taxon>
        <taxon>Neoptera</taxon>
        <taxon>Endopterygota</taxon>
        <taxon>Lepidoptera</taxon>
        <taxon>Glossata</taxon>
        <taxon>Ditrysia</taxon>
        <taxon>Tineoidea</taxon>
        <taxon>Psychidae</taxon>
        <taxon>Oiketicinae</taxon>
        <taxon>Eumeta</taxon>
    </lineage>
</organism>
<comment type="caution">
    <text evidence="1">The sequence shown here is derived from an EMBL/GenBank/DDBJ whole genome shotgun (WGS) entry which is preliminary data.</text>
</comment>